<feature type="compositionally biased region" description="Gly residues" evidence="1">
    <location>
        <begin position="513"/>
        <end position="523"/>
    </location>
</feature>
<dbReference type="InParanoid" id="A0A166MK75"/>
<feature type="compositionally biased region" description="Low complexity" evidence="1">
    <location>
        <begin position="549"/>
        <end position="618"/>
    </location>
</feature>
<feature type="compositionally biased region" description="Basic and acidic residues" evidence="1">
    <location>
        <begin position="678"/>
        <end position="705"/>
    </location>
</feature>
<feature type="compositionally biased region" description="Low complexity" evidence="1">
    <location>
        <begin position="736"/>
        <end position="759"/>
    </location>
</feature>
<keyword evidence="3" id="KW-1185">Reference proteome</keyword>
<sequence length="982" mass="103537">MDGLVPAAPAGAMQSATIGALLGSLSAEEKLGVLAGLFQFIQPSQATSPSANRALKIAEALMADKPSSELAGLVGVAGSSRLQQMTPPVEVKKETRDFGVQVEPPPTILPPRRVFEDRAASTAAPSRRTDADTQTDARRLVERAASPIPQASVASASRRAHADGPHGLPRLPEIIDVDDDQQLAELSRQLSAGRLLSAAPELIVEDELKAMGRLFDAMMHGTPLDQAPSNARAATPSSRVKTDASVANALDQVAPEQAMEAMQVDSPLQLHPAPQDPSLAPALSEPPVVAAKKRKRAAPVQAAPVTAPAPGHAPKRSRPDGANPLKRKRTSAPVDGDQSTVLVAVPVEEAATTEVQPKPKRRRRAASTSTPAESAARRDSEYVPVHQSIRLIAKELASQDVPQSAPSIPPPPPPPPEAEPQSASTQPEKQKKGWPKGKPRKPDPPPDPPTSAFAHPVALGTQPKRTYAGRGRKKSALEEAELAVKEHSPITDRLSQEDQDAAASLATLSSGGRQNGNGNGGGHVHLDTSALDQLALVAQQEDERRSRSPKSPQQLAAQASQQPSVPAPLPQAAQTLQQHPAPSQQPDAQIVQQQVAQILPQLWSTMQHQSTPASQPPASSVPPAAPSQLGPTASTMDTQQPTADTLAPALPTPREVEMASHFTPPRDTSTPLLPPAVPREDENRDMSRERDIRPPNSPKEPHLEASWRPAQSDIRSEVDAHTHERPTPEHPSVHMPILAVPAPSSAAPLPSNIAPPAISLDHQPSDVRESERRTHTPPAHPAEQSQPALFSSPSTPTSTQHNVRTLSSPARTGDQQTTDPSSLHEEPMAVDTLPSAPVLLASVPASSSVPKHSSTNRQTQSPVPASLPETPFAPALPQHVEELSLPQPPVLLIPTPTPQRFSTALSQAPQSPHSSPLLGPSTAHRTQNAVVSASQPPKLTVGSTAAMEEASLSPATPATQELPPTHGSPAGTQPGARDYRVR</sequence>
<reference evidence="2 3" key="1">
    <citation type="journal article" date="2016" name="Mol. Biol. Evol.">
        <title>Comparative Genomics of Early-Diverging Mushroom-Forming Fungi Provides Insights into the Origins of Lignocellulose Decay Capabilities.</title>
        <authorList>
            <person name="Nagy L.G."/>
            <person name="Riley R."/>
            <person name="Tritt A."/>
            <person name="Adam C."/>
            <person name="Daum C."/>
            <person name="Floudas D."/>
            <person name="Sun H."/>
            <person name="Yadav J.S."/>
            <person name="Pangilinan J."/>
            <person name="Larsson K.H."/>
            <person name="Matsuura K."/>
            <person name="Barry K."/>
            <person name="Labutti K."/>
            <person name="Kuo R."/>
            <person name="Ohm R.A."/>
            <person name="Bhattacharya S.S."/>
            <person name="Shirouzu T."/>
            <person name="Yoshinaga Y."/>
            <person name="Martin F.M."/>
            <person name="Grigoriev I.V."/>
            <person name="Hibbett D.S."/>
        </authorList>
    </citation>
    <scope>NUCLEOTIDE SEQUENCE [LARGE SCALE GENOMIC DNA]</scope>
    <source>
        <strain evidence="2 3">HHB12029</strain>
    </source>
</reference>
<feature type="compositionally biased region" description="Pro residues" evidence="1">
    <location>
        <begin position="886"/>
        <end position="897"/>
    </location>
</feature>
<feature type="compositionally biased region" description="Pro residues" evidence="1">
    <location>
        <begin position="407"/>
        <end position="418"/>
    </location>
</feature>
<gene>
    <name evidence="2" type="ORF">EXIGLDRAFT_784272</name>
</gene>
<protein>
    <submittedName>
        <fullName evidence="2">Uncharacterized protein</fullName>
    </submittedName>
</protein>
<feature type="compositionally biased region" description="Basic and acidic residues" evidence="1">
    <location>
        <begin position="482"/>
        <end position="496"/>
    </location>
</feature>
<feature type="compositionally biased region" description="Low complexity" evidence="1">
    <location>
        <begin position="298"/>
        <end position="310"/>
    </location>
</feature>
<dbReference type="Proteomes" id="UP000077266">
    <property type="component" value="Unassembled WGS sequence"/>
</dbReference>
<organism evidence="2 3">
    <name type="scientific">Exidia glandulosa HHB12029</name>
    <dbReference type="NCBI Taxonomy" id="1314781"/>
    <lineage>
        <taxon>Eukaryota</taxon>
        <taxon>Fungi</taxon>
        <taxon>Dikarya</taxon>
        <taxon>Basidiomycota</taxon>
        <taxon>Agaricomycotina</taxon>
        <taxon>Agaricomycetes</taxon>
        <taxon>Auriculariales</taxon>
        <taxon>Exidiaceae</taxon>
        <taxon>Exidia</taxon>
    </lineage>
</organism>
<feature type="region of interest" description="Disordered" evidence="1">
    <location>
        <begin position="259"/>
        <end position="982"/>
    </location>
</feature>
<feature type="compositionally biased region" description="Polar residues" evidence="1">
    <location>
        <begin position="783"/>
        <end position="821"/>
    </location>
</feature>
<feature type="region of interest" description="Disordered" evidence="1">
    <location>
        <begin position="142"/>
        <end position="172"/>
    </location>
</feature>
<dbReference type="EMBL" id="KV427107">
    <property type="protein sequence ID" value="KZV78124.1"/>
    <property type="molecule type" value="Genomic_DNA"/>
</dbReference>
<dbReference type="AlphaFoldDB" id="A0A166MK75"/>
<feature type="compositionally biased region" description="Basic and acidic residues" evidence="1">
    <location>
        <begin position="714"/>
        <end position="732"/>
    </location>
</feature>
<feature type="compositionally biased region" description="Low complexity" evidence="1">
    <location>
        <begin position="501"/>
        <end position="512"/>
    </location>
</feature>
<feature type="compositionally biased region" description="Polar residues" evidence="1">
    <location>
        <begin position="898"/>
        <end position="914"/>
    </location>
</feature>
<name>A0A166MK75_EXIGL</name>
<feature type="compositionally biased region" description="Low complexity" evidence="1">
    <location>
        <begin position="833"/>
        <end position="850"/>
    </location>
</feature>
<evidence type="ECO:0000313" key="3">
    <source>
        <dbReference type="Proteomes" id="UP000077266"/>
    </source>
</evidence>
<evidence type="ECO:0000313" key="2">
    <source>
        <dbReference type="EMBL" id="KZV78124.1"/>
    </source>
</evidence>
<feature type="region of interest" description="Disordered" evidence="1">
    <location>
        <begin position="223"/>
        <end position="244"/>
    </location>
</feature>
<feature type="compositionally biased region" description="Basic and acidic residues" evidence="1">
    <location>
        <begin position="763"/>
        <end position="774"/>
    </location>
</feature>
<feature type="compositionally biased region" description="Polar residues" evidence="1">
    <location>
        <begin position="851"/>
        <end position="863"/>
    </location>
</feature>
<dbReference type="STRING" id="1314781.A0A166MK75"/>
<feature type="compositionally biased region" description="Polar residues" evidence="1">
    <location>
        <begin position="629"/>
        <end position="643"/>
    </location>
</feature>
<feature type="compositionally biased region" description="Polar residues" evidence="1">
    <location>
        <begin position="923"/>
        <end position="943"/>
    </location>
</feature>
<proteinExistence type="predicted"/>
<accession>A0A166MK75</accession>
<evidence type="ECO:0000256" key="1">
    <source>
        <dbReference type="SAM" id="MobiDB-lite"/>
    </source>
</evidence>